<dbReference type="Proteomes" id="UP001054837">
    <property type="component" value="Unassembled WGS sequence"/>
</dbReference>
<protein>
    <recommendedName>
        <fullName evidence="4">RRM domain-containing protein</fullName>
    </recommendedName>
</protein>
<feature type="compositionally biased region" description="Polar residues" evidence="1">
    <location>
        <begin position="670"/>
        <end position="679"/>
    </location>
</feature>
<keyword evidence="3" id="KW-1185">Reference proteome</keyword>
<feature type="region of interest" description="Disordered" evidence="1">
    <location>
        <begin position="508"/>
        <end position="528"/>
    </location>
</feature>
<feature type="compositionally biased region" description="Basic residues" evidence="1">
    <location>
        <begin position="626"/>
        <end position="635"/>
    </location>
</feature>
<evidence type="ECO:0000313" key="2">
    <source>
        <dbReference type="EMBL" id="GIY44184.1"/>
    </source>
</evidence>
<accession>A0AAV4TG37</accession>
<name>A0AAV4TG37_9ARAC</name>
<feature type="compositionally biased region" description="Low complexity" evidence="1">
    <location>
        <begin position="650"/>
        <end position="662"/>
    </location>
</feature>
<dbReference type="Gene3D" id="3.30.70.330">
    <property type="match status" value="1"/>
</dbReference>
<organism evidence="2 3">
    <name type="scientific">Caerostris darwini</name>
    <dbReference type="NCBI Taxonomy" id="1538125"/>
    <lineage>
        <taxon>Eukaryota</taxon>
        <taxon>Metazoa</taxon>
        <taxon>Ecdysozoa</taxon>
        <taxon>Arthropoda</taxon>
        <taxon>Chelicerata</taxon>
        <taxon>Arachnida</taxon>
        <taxon>Araneae</taxon>
        <taxon>Araneomorphae</taxon>
        <taxon>Entelegynae</taxon>
        <taxon>Araneoidea</taxon>
        <taxon>Araneidae</taxon>
        <taxon>Caerostris</taxon>
    </lineage>
</organism>
<evidence type="ECO:0008006" key="4">
    <source>
        <dbReference type="Google" id="ProtNLM"/>
    </source>
</evidence>
<dbReference type="InterPro" id="IPR012677">
    <property type="entry name" value="Nucleotide-bd_a/b_plait_sf"/>
</dbReference>
<dbReference type="InterPro" id="IPR035979">
    <property type="entry name" value="RBD_domain_sf"/>
</dbReference>
<feature type="compositionally biased region" description="Polar residues" evidence="1">
    <location>
        <begin position="614"/>
        <end position="625"/>
    </location>
</feature>
<dbReference type="CDD" id="cd00590">
    <property type="entry name" value="RRM_SF"/>
    <property type="match status" value="1"/>
</dbReference>
<feature type="region of interest" description="Disordered" evidence="1">
    <location>
        <begin position="614"/>
        <end position="635"/>
    </location>
</feature>
<dbReference type="GO" id="GO:0003676">
    <property type="term" value="F:nucleic acid binding"/>
    <property type="evidence" value="ECO:0007669"/>
    <property type="project" value="InterPro"/>
</dbReference>
<reference evidence="2 3" key="1">
    <citation type="submission" date="2021-06" db="EMBL/GenBank/DDBJ databases">
        <title>Caerostris darwini draft genome.</title>
        <authorList>
            <person name="Kono N."/>
            <person name="Arakawa K."/>
        </authorList>
    </citation>
    <scope>NUCLEOTIDE SEQUENCE [LARGE SCALE GENOMIC DNA]</scope>
</reference>
<dbReference type="EMBL" id="BPLQ01009472">
    <property type="protein sequence ID" value="GIY44184.1"/>
    <property type="molecule type" value="Genomic_DNA"/>
</dbReference>
<proteinExistence type="predicted"/>
<dbReference type="AlphaFoldDB" id="A0AAV4TG37"/>
<comment type="caution">
    <text evidence="2">The sequence shown here is derived from an EMBL/GenBank/DDBJ whole genome shotgun (WGS) entry which is preliminary data.</text>
</comment>
<feature type="region of interest" description="Disordered" evidence="1">
    <location>
        <begin position="650"/>
        <end position="686"/>
    </location>
</feature>
<gene>
    <name evidence="2" type="primary">AVEN_247542_1</name>
    <name evidence="2" type="ORF">CDAR_497951</name>
</gene>
<evidence type="ECO:0000313" key="3">
    <source>
        <dbReference type="Proteomes" id="UP001054837"/>
    </source>
</evidence>
<sequence>MAYYYKIGDNGNEDLPSLEGIQIHAENSSNILGPCIDYDFSKHVLIELLDNVTPETKLWVELGLANDKNITHKRMLLDPHRINCRRAVVVCINSEKAKELAQRLSQAQIMKRSVCAVVIQELLSDISLFEKQIMKYGDKRSQCQLVYVTELTRCHEPNGLTHYLREKFSPFGTILSVFVSEDKDGYAYPEGVIRFAYLSEAFAAELAYDQCAIAMERLSVTTHHNILLAQCDLRARLREVRKRQSNEFYSFESSENHLMDTVNKLNFCETKMLDEHCVMTNIKGKSLTENDDTDKIKEQTVVISHLENGNTCESDSAEIADTLKNPCESNFMNCLESITMCDESSVSQKVSDESAVSLCNDKQDDINQSALPLSGNDLTVSPLHAEKKLWSSRILGWITDISSTDSSIHENNLASELSTANNKIEHVESIQQTKILNSVDVLSNKSSFVTCGDNDQNSSFKSISSETSRDSTNETLIVNKTFYSESLKEQDNISDAAASDISVSHNTIDASKTRSQDKSPNSCLSSSKRKTSLSVSECSVKIKRMNIQSNSEIVANDITLPIGGLTINELLPYDKLSVSASELNVNAENLIRTIHLKEPRIHLKKLTVSEIQSAQKAPFQTSTSKPKSRFSKNRRGKILNISKDNLLNKSQLSRRSSRLQSQESDADSHSVCSIPSKSNHTYKKKSSSSINLTNNINYLANKTKTDSPLKIWLKKELDISTNNKTFKNQGTTKSIICATANKDVLISVGCSHMTCDFCYPDSTKLLLGFQ</sequence>
<evidence type="ECO:0000256" key="1">
    <source>
        <dbReference type="SAM" id="MobiDB-lite"/>
    </source>
</evidence>
<dbReference type="SUPFAM" id="SSF54928">
    <property type="entry name" value="RNA-binding domain, RBD"/>
    <property type="match status" value="1"/>
</dbReference>